<evidence type="ECO:0008006" key="3">
    <source>
        <dbReference type="Google" id="ProtNLM"/>
    </source>
</evidence>
<evidence type="ECO:0000313" key="1">
    <source>
        <dbReference type="EMBL" id="BAU32452.1"/>
    </source>
</evidence>
<dbReference type="OrthoDB" id="4519759at2"/>
<accession>A0A0U5B9G2</accession>
<reference evidence="1 2" key="2">
    <citation type="submission" date="2016-01" db="EMBL/GenBank/DDBJ databases">
        <title>Microcella alkaliphila JAM AC0309 whole genome shotgun sequence.</title>
        <authorList>
            <person name="Kurata A."/>
            <person name="Hirose Y."/>
            <person name="Kishimoto N."/>
            <person name="Kobayashi T."/>
        </authorList>
    </citation>
    <scope>NUCLEOTIDE SEQUENCE [LARGE SCALE GENOMIC DNA]</scope>
    <source>
        <strain evidence="1 2">JAM AC0309</strain>
    </source>
</reference>
<sequence length="284" mass="30869">MVNASVRLVAPSRGTIVLRYDALNYLRMPGASGWGLAPVVNQFFEGAGDGAQLRGQRRTIRSLRLPMGVFGSSPQQIENRLRAWARVVREPFRIVVDYPNGDQFSIPAVYDSGGSGAYTDSPTDWAEMPVTFKCEDPFWTSTALREFVVEQAPPSPGLLPWLSLMTVSPSGAFGQGELTNPGDVESPAQWIITGPAESVSIDIAGIGFTLGAIAAGEVIRIRKENRHWSVVDQNGTNRYGLTNTTAVFPYVPAGTSSITIDVVGATSETKVVCLYPERREIVYR</sequence>
<dbReference type="KEGG" id="malk:MalAC0309_1601"/>
<dbReference type="Proteomes" id="UP000218965">
    <property type="component" value="Chromosome"/>
</dbReference>
<name>A0A0U5B9G2_9MICO</name>
<proteinExistence type="predicted"/>
<protein>
    <recommendedName>
        <fullName evidence="3">Minor tail protein</fullName>
    </recommendedName>
</protein>
<reference evidence="2" key="1">
    <citation type="submission" date="2015-12" db="EMBL/GenBank/DDBJ databases">
        <authorList>
            <person name="Shamseldin A."/>
            <person name="Moawad H."/>
            <person name="Abd El-Rahim W.M."/>
            <person name="Sadowsky M.J."/>
        </authorList>
    </citation>
    <scope>NUCLEOTIDE SEQUENCE [LARGE SCALE GENOMIC DNA]</scope>
    <source>
        <strain evidence="2">JAM AC0309</strain>
    </source>
</reference>
<dbReference type="AlphaFoldDB" id="A0A0U5B9G2"/>
<dbReference type="EMBL" id="AP017315">
    <property type="protein sequence ID" value="BAU32452.1"/>
    <property type="molecule type" value="Genomic_DNA"/>
</dbReference>
<organism evidence="1 2">
    <name type="scientific">Microcella alkaliphila</name>
    <dbReference type="NCBI Taxonomy" id="279828"/>
    <lineage>
        <taxon>Bacteria</taxon>
        <taxon>Bacillati</taxon>
        <taxon>Actinomycetota</taxon>
        <taxon>Actinomycetes</taxon>
        <taxon>Micrococcales</taxon>
        <taxon>Microbacteriaceae</taxon>
        <taxon>Microcella</taxon>
    </lineage>
</organism>
<dbReference type="RefSeq" id="WP_096421644.1">
    <property type="nucleotide sequence ID" value="NZ_AP017315.1"/>
</dbReference>
<gene>
    <name evidence="1" type="ORF">MalAC0309_1601</name>
</gene>
<evidence type="ECO:0000313" key="2">
    <source>
        <dbReference type="Proteomes" id="UP000218965"/>
    </source>
</evidence>